<accession>A0AB38CVK1</accession>
<evidence type="ECO:0000313" key="2">
    <source>
        <dbReference type="EMBL" id="SIA51351.1"/>
    </source>
</evidence>
<proteinExistence type="predicted"/>
<protein>
    <submittedName>
        <fullName evidence="2">Bacteriophage protein</fullName>
    </submittedName>
</protein>
<name>A0AB38CVK1_9MYCO</name>
<feature type="region of interest" description="Disordered" evidence="1">
    <location>
        <begin position="160"/>
        <end position="197"/>
    </location>
</feature>
<comment type="caution">
    <text evidence="2">The sequence shown here is derived from an EMBL/GenBank/DDBJ whole genome shotgun (WGS) entry which is preliminary data.</text>
</comment>
<dbReference type="Proteomes" id="UP000185210">
    <property type="component" value="Unassembled WGS sequence"/>
</dbReference>
<dbReference type="RefSeq" id="WP_079608606.1">
    <property type="nucleotide sequence ID" value="NZ_FSHJ01000001.1"/>
</dbReference>
<dbReference type="Pfam" id="PF04404">
    <property type="entry name" value="ERF"/>
    <property type="match status" value="1"/>
</dbReference>
<reference evidence="2 3" key="1">
    <citation type="submission" date="2016-11" db="EMBL/GenBank/DDBJ databases">
        <authorList>
            <consortium name="Pathogen Informatics"/>
        </authorList>
    </citation>
    <scope>NUCLEOTIDE SEQUENCE [LARGE SCALE GENOMIC DNA]</scope>
    <source>
        <strain evidence="2 3">104</strain>
    </source>
</reference>
<feature type="compositionally biased region" description="Low complexity" evidence="1">
    <location>
        <begin position="176"/>
        <end position="195"/>
    </location>
</feature>
<evidence type="ECO:0000313" key="3">
    <source>
        <dbReference type="Proteomes" id="UP000185210"/>
    </source>
</evidence>
<organism evidence="2 3">
    <name type="scientific">Mycobacteroides abscessus subsp. abscessus</name>
    <dbReference type="NCBI Taxonomy" id="1185650"/>
    <lineage>
        <taxon>Bacteria</taxon>
        <taxon>Bacillati</taxon>
        <taxon>Actinomycetota</taxon>
        <taxon>Actinomycetes</taxon>
        <taxon>Mycobacteriales</taxon>
        <taxon>Mycobacteriaceae</taxon>
        <taxon>Mycobacteroides</taxon>
        <taxon>Mycobacteroides abscessus</taxon>
    </lineage>
</organism>
<dbReference type="AlphaFoldDB" id="A0AB38CVK1"/>
<gene>
    <name evidence="2" type="ORF">SAMEA2070301_01274</name>
</gene>
<evidence type="ECO:0000256" key="1">
    <source>
        <dbReference type="SAM" id="MobiDB-lite"/>
    </source>
</evidence>
<dbReference type="EMBL" id="FSHM01000002">
    <property type="protein sequence ID" value="SIA51351.1"/>
    <property type="molecule type" value="Genomic_DNA"/>
</dbReference>
<dbReference type="InterPro" id="IPR007499">
    <property type="entry name" value="ERF_bacteria_virus"/>
</dbReference>
<sequence length="253" mass="27210">MTDDEVKEEVTYEAIISRLDELENKLKDPAHYDPIPTVYEAWGRVMDEVRSIGKESRNAQQGFNFRGIDAVMDAVGPVLRKHGVTVVPIAIEHEAERYETAKGGKMVNRIAKVQFTVFGPRGDHFGGVTYGEAADSGDKAMTKAESVALRTFLLQALMIPTGDPDPDAESHERATSARPAAKAAAPAKAKAPSAADKARDDLRAVAAENEWDLERVAATFTKNNAGKSLKTATADVVKAFTAALVGGVVTLDE</sequence>